<dbReference type="AlphaFoldDB" id="A0A6G0VPS9"/>
<feature type="non-terminal residue" evidence="2">
    <location>
        <position position="1"/>
    </location>
</feature>
<dbReference type="PANTHER" id="PTHR46169">
    <property type="entry name" value="DNA REPLICATION-RELATED ELEMENT FACTOR, ISOFORM A"/>
    <property type="match status" value="1"/>
</dbReference>
<dbReference type="GO" id="GO:0006357">
    <property type="term" value="P:regulation of transcription by RNA polymerase II"/>
    <property type="evidence" value="ECO:0007669"/>
    <property type="project" value="TreeGrafter"/>
</dbReference>
<protein>
    <submittedName>
        <fullName evidence="2">Zinc finger BED domain-containing protein 4-like</fullName>
    </submittedName>
</protein>
<gene>
    <name evidence="2" type="ORF">FWK35_00035074</name>
</gene>
<accession>A0A6G0VPS9</accession>
<feature type="non-terminal residue" evidence="2">
    <location>
        <position position="285"/>
    </location>
</feature>
<dbReference type="GO" id="GO:0005634">
    <property type="term" value="C:nucleus"/>
    <property type="evidence" value="ECO:0007669"/>
    <property type="project" value="TreeGrafter"/>
</dbReference>
<dbReference type="OrthoDB" id="3062869at2759"/>
<dbReference type="InterPro" id="IPR008906">
    <property type="entry name" value="HATC_C_dom"/>
</dbReference>
<dbReference type="GO" id="GO:0046983">
    <property type="term" value="F:protein dimerization activity"/>
    <property type="evidence" value="ECO:0007669"/>
    <property type="project" value="InterPro"/>
</dbReference>
<dbReference type="InterPro" id="IPR012337">
    <property type="entry name" value="RNaseH-like_sf"/>
</dbReference>
<reference evidence="2 3" key="1">
    <citation type="submission" date="2019-08" db="EMBL/GenBank/DDBJ databases">
        <title>Whole genome of Aphis craccivora.</title>
        <authorList>
            <person name="Voronova N.V."/>
            <person name="Shulinski R.S."/>
            <person name="Bandarenka Y.V."/>
            <person name="Zhorov D.G."/>
            <person name="Warner D."/>
        </authorList>
    </citation>
    <scope>NUCLEOTIDE SEQUENCE [LARGE SCALE GENOMIC DNA]</scope>
    <source>
        <strain evidence="2">180601</strain>
        <tissue evidence="2">Whole Body</tissue>
    </source>
</reference>
<dbReference type="EMBL" id="VUJU01013457">
    <property type="protein sequence ID" value="KAF0704824.1"/>
    <property type="molecule type" value="Genomic_DNA"/>
</dbReference>
<dbReference type="InterPro" id="IPR052717">
    <property type="entry name" value="Vacuolar_transposase_reg"/>
</dbReference>
<keyword evidence="3" id="KW-1185">Reference proteome</keyword>
<proteinExistence type="predicted"/>
<name>A0A6G0VPS9_APHCR</name>
<dbReference type="Pfam" id="PF05699">
    <property type="entry name" value="Dimer_Tnp_hAT"/>
    <property type="match status" value="1"/>
</dbReference>
<evidence type="ECO:0000259" key="1">
    <source>
        <dbReference type="Pfam" id="PF05699"/>
    </source>
</evidence>
<evidence type="ECO:0000313" key="3">
    <source>
        <dbReference type="Proteomes" id="UP000478052"/>
    </source>
</evidence>
<comment type="caution">
    <text evidence="2">The sequence shown here is derived from an EMBL/GenBank/DDBJ whole genome shotgun (WGS) entry which is preliminary data.</text>
</comment>
<feature type="domain" description="HAT C-terminal dimerisation" evidence="1">
    <location>
        <begin position="231"/>
        <end position="284"/>
    </location>
</feature>
<dbReference type="Proteomes" id="UP000478052">
    <property type="component" value="Unassembled WGS sequence"/>
</dbReference>
<dbReference type="PANTHER" id="PTHR46169:SF15">
    <property type="entry name" value="INNER CENTROMERE PROTEIN A-LIKE ISOFORM X1-RELATED"/>
    <property type="match status" value="1"/>
</dbReference>
<sequence>TTDISHTSTVSLNTTSTLSNAHNINSYHSQKSKNSNTYTSITQYLSRPVIAFKRKLLDRKVLRMILKELVLKDTVTAHYIDKECDLKSYFLSCFKYSESHTSINLKNELLRVVQEWGLENRITACTTDNSLNITNAIQLCNWRTYLKISLISTLAEINFEVVLTGEDWHIISRSCEILKRFNEITVEISAEKTVSMSKSVVFSRALKKFCDDIKVKNLIQSTNPTATATVEVDKYLQEGLLARSENPLKWWKENKNVYPRLFSVMRKRLGIMITSVPCERIFSKS</sequence>
<dbReference type="SUPFAM" id="SSF53098">
    <property type="entry name" value="Ribonuclease H-like"/>
    <property type="match status" value="1"/>
</dbReference>
<evidence type="ECO:0000313" key="2">
    <source>
        <dbReference type="EMBL" id="KAF0704824.1"/>
    </source>
</evidence>
<organism evidence="2 3">
    <name type="scientific">Aphis craccivora</name>
    <name type="common">Cowpea aphid</name>
    <dbReference type="NCBI Taxonomy" id="307492"/>
    <lineage>
        <taxon>Eukaryota</taxon>
        <taxon>Metazoa</taxon>
        <taxon>Ecdysozoa</taxon>
        <taxon>Arthropoda</taxon>
        <taxon>Hexapoda</taxon>
        <taxon>Insecta</taxon>
        <taxon>Pterygota</taxon>
        <taxon>Neoptera</taxon>
        <taxon>Paraneoptera</taxon>
        <taxon>Hemiptera</taxon>
        <taxon>Sternorrhyncha</taxon>
        <taxon>Aphidomorpha</taxon>
        <taxon>Aphidoidea</taxon>
        <taxon>Aphididae</taxon>
        <taxon>Aphidini</taxon>
        <taxon>Aphis</taxon>
        <taxon>Aphis</taxon>
    </lineage>
</organism>